<comment type="catalytic activity">
    <reaction evidence="6">
        <text>2 a quinone + NADH + H(+) = 2 a 1,4-benzosemiquinone + NAD(+)</text>
        <dbReference type="Rhea" id="RHEA:65952"/>
        <dbReference type="ChEBI" id="CHEBI:15378"/>
        <dbReference type="ChEBI" id="CHEBI:57540"/>
        <dbReference type="ChEBI" id="CHEBI:57945"/>
        <dbReference type="ChEBI" id="CHEBI:132124"/>
        <dbReference type="ChEBI" id="CHEBI:134225"/>
    </reaction>
</comment>
<comment type="catalytic activity">
    <reaction evidence="5">
        <text>N,N-dimethyl-1,4-phenylenediamine + anthranilate + 2 NAD(+) = 2-(4-dimethylaminophenyl)diazenylbenzoate + 2 NADH + 2 H(+)</text>
        <dbReference type="Rhea" id="RHEA:55872"/>
        <dbReference type="ChEBI" id="CHEBI:15378"/>
        <dbReference type="ChEBI" id="CHEBI:15783"/>
        <dbReference type="ChEBI" id="CHEBI:16567"/>
        <dbReference type="ChEBI" id="CHEBI:57540"/>
        <dbReference type="ChEBI" id="CHEBI:57945"/>
        <dbReference type="ChEBI" id="CHEBI:71579"/>
        <dbReference type="EC" id="1.7.1.17"/>
    </reaction>
    <physiologicalReaction direction="right-to-left" evidence="5">
        <dbReference type="Rhea" id="RHEA:55874"/>
    </physiologicalReaction>
</comment>
<dbReference type="PANTHER" id="PTHR43741">
    <property type="entry name" value="FMN-DEPENDENT NADH-AZOREDUCTASE 1"/>
    <property type="match status" value="1"/>
</dbReference>
<feature type="binding site" evidence="6">
    <location>
        <begin position="15"/>
        <end position="17"/>
    </location>
    <ligand>
        <name>FMN</name>
        <dbReference type="ChEBI" id="CHEBI:58210"/>
    </ligand>
</feature>
<feature type="binding site" evidence="6">
    <location>
        <begin position="87"/>
        <end position="90"/>
    </location>
    <ligand>
        <name>FMN</name>
        <dbReference type="ChEBI" id="CHEBI:58210"/>
    </ligand>
</feature>
<dbReference type="PANTHER" id="PTHR43741:SF4">
    <property type="entry name" value="FMN-DEPENDENT NADH:QUINONE OXIDOREDUCTASE"/>
    <property type="match status" value="1"/>
</dbReference>
<dbReference type="Proteomes" id="UP001595892">
    <property type="component" value="Unassembled WGS sequence"/>
</dbReference>
<dbReference type="EMBL" id="JBHSGG010000026">
    <property type="protein sequence ID" value="MFC4728397.1"/>
    <property type="molecule type" value="Genomic_DNA"/>
</dbReference>
<dbReference type="InterPro" id="IPR050104">
    <property type="entry name" value="FMN-dep_NADH:Q_OxRdtase_AzoR1"/>
</dbReference>
<dbReference type="InterPro" id="IPR029039">
    <property type="entry name" value="Flavoprotein-like_sf"/>
</dbReference>
<comment type="cofactor">
    <cofactor evidence="6">
        <name>FMN</name>
        <dbReference type="ChEBI" id="CHEBI:58210"/>
    </cofactor>
    <text evidence="6">Binds 1 FMN per subunit.</text>
</comment>
<evidence type="ECO:0000259" key="7">
    <source>
        <dbReference type="Pfam" id="PF02525"/>
    </source>
</evidence>
<evidence type="ECO:0000256" key="6">
    <source>
        <dbReference type="HAMAP-Rule" id="MF_01216"/>
    </source>
</evidence>
<evidence type="ECO:0000313" key="9">
    <source>
        <dbReference type="Proteomes" id="UP001595892"/>
    </source>
</evidence>
<keyword evidence="2 6" id="KW-0288">FMN</keyword>
<feature type="binding site" evidence="6">
    <location>
        <position position="9"/>
    </location>
    <ligand>
        <name>FMN</name>
        <dbReference type="ChEBI" id="CHEBI:58210"/>
    </ligand>
</feature>
<evidence type="ECO:0000256" key="3">
    <source>
        <dbReference type="ARBA" id="ARBA00023002"/>
    </source>
</evidence>
<comment type="subunit">
    <text evidence="6">Homodimer.</text>
</comment>
<evidence type="ECO:0000313" key="8">
    <source>
        <dbReference type="EMBL" id="MFC4728397.1"/>
    </source>
</evidence>
<keyword evidence="1 6" id="KW-0285">Flavoprotein</keyword>
<dbReference type="SUPFAM" id="SSF52218">
    <property type="entry name" value="Flavoproteins"/>
    <property type="match status" value="1"/>
</dbReference>
<name>A0ABV9NJ87_9GAMM</name>
<accession>A0ABV9NJ87</accession>
<sequence>MHILHIDSSIQGEQSVSRRLSAAVVRRLRDLRPDARIVYRDLAAAPLPHLSPAMIEAAHGSEPDATALSSALDEVLAADVIVVGTPMYNFGVPSQLKSWLDALAAPGRTFRYGPQGPEGLLGDKRVIVASARGGFYGPGAPGAGNDHQESYLRAFFGFLGVTDIEVVRAEGVRIAPDVAERAVAAALEQVARLQAA</sequence>
<evidence type="ECO:0000256" key="1">
    <source>
        <dbReference type="ARBA" id="ARBA00022630"/>
    </source>
</evidence>
<dbReference type="Pfam" id="PF02525">
    <property type="entry name" value="Flavodoxin_2"/>
    <property type="match status" value="1"/>
</dbReference>
<organism evidence="8 9">
    <name type="scientific">Coralloluteibacterium thermophilum</name>
    <dbReference type="NCBI Taxonomy" id="2707049"/>
    <lineage>
        <taxon>Bacteria</taxon>
        <taxon>Pseudomonadati</taxon>
        <taxon>Pseudomonadota</taxon>
        <taxon>Gammaproteobacteria</taxon>
        <taxon>Lysobacterales</taxon>
        <taxon>Lysobacteraceae</taxon>
        <taxon>Coralloluteibacterium</taxon>
    </lineage>
</organism>
<proteinExistence type="inferred from homology"/>
<dbReference type="RefSeq" id="WP_377004428.1">
    <property type="nucleotide sequence ID" value="NZ_JBHSGG010000026.1"/>
</dbReference>
<keyword evidence="9" id="KW-1185">Reference proteome</keyword>
<feature type="domain" description="Flavodoxin-like fold" evidence="7">
    <location>
        <begin position="1"/>
        <end position="191"/>
    </location>
</feature>
<reference evidence="9" key="1">
    <citation type="journal article" date="2019" name="Int. J. Syst. Evol. Microbiol.">
        <title>The Global Catalogue of Microorganisms (GCM) 10K type strain sequencing project: providing services to taxonomists for standard genome sequencing and annotation.</title>
        <authorList>
            <consortium name="The Broad Institute Genomics Platform"/>
            <consortium name="The Broad Institute Genome Sequencing Center for Infectious Disease"/>
            <person name="Wu L."/>
            <person name="Ma J."/>
        </authorList>
    </citation>
    <scope>NUCLEOTIDE SEQUENCE [LARGE SCALE GENOMIC DNA]</scope>
    <source>
        <strain evidence="9">CGMCC 1.13574</strain>
    </source>
</reference>
<dbReference type="InterPro" id="IPR003680">
    <property type="entry name" value="Flavodoxin_fold"/>
</dbReference>
<gene>
    <name evidence="6" type="primary">azoR</name>
    <name evidence="8" type="ORF">ACFO3Q_09455</name>
</gene>
<evidence type="ECO:0000256" key="4">
    <source>
        <dbReference type="ARBA" id="ARBA00023027"/>
    </source>
</evidence>
<comment type="caution">
    <text evidence="8">The sequence shown here is derived from an EMBL/GenBank/DDBJ whole genome shotgun (WGS) entry which is preliminary data.</text>
</comment>
<dbReference type="Gene3D" id="3.40.50.360">
    <property type="match status" value="1"/>
</dbReference>
<keyword evidence="3 6" id="KW-0560">Oxidoreductase</keyword>
<comment type="caution">
    <text evidence="6">Lacks conserved residue(s) required for the propagation of feature annotation.</text>
</comment>
<keyword evidence="4 6" id="KW-0520">NAD</keyword>
<comment type="similarity">
    <text evidence="6">Belongs to the azoreductase type 1 family.</text>
</comment>
<comment type="function">
    <text evidence="6">Also exhibits azoreductase activity. Catalyzes the reductive cleavage of the azo bond in aromatic azo compounds to the corresponding amines.</text>
</comment>
<dbReference type="InterPro" id="IPR023048">
    <property type="entry name" value="NADH:quinone_OxRdtase_FMN_depd"/>
</dbReference>
<dbReference type="EC" id="1.7.1.17" evidence="6"/>
<protein>
    <recommendedName>
        <fullName evidence="6">FMN dependent NADH:quinone oxidoreductase</fullName>
        <ecNumber evidence="6">1.6.5.-</ecNumber>
    </recommendedName>
    <alternativeName>
        <fullName evidence="6">Azo-dye reductase</fullName>
    </alternativeName>
    <alternativeName>
        <fullName evidence="6">FMN-dependent NADH-azo compound oxidoreductase</fullName>
    </alternativeName>
    <alternativeName>
        <fullName evidence="6">FMN-dependent NADH-azoreductase</fullName>
        <ecNumber evidence="6">1.7.1.17</ecNumber>
    </alternativeName>
</protein>
<evidence type="ECO:0000256" key="2">
    <source>
        <dbReference type="ARBA" id="ARBA00022643"/>
    </source>
</evidence>
<dbReference type="HAMAP" id="MF_01216">
    <property type="entry name" value="Azoreductase_type1"/>
    <property type="match status" value="1"/>
</dbReference>
<evidence type="ECO:0000256" key="5">
    <source>
        <dbReference type="ARBA" id="ARBA00048542"/>
    </source>
</evidence>
<dbReference type="EC" id="1.6.5.-" evidence="6"/>
<comment type="function">
    <text evidence="6">Quinone reductase that provides resistance to thiol-specific stress caused by electrophilic quinones.</text>
</comment>